<evidence type="ECO:0000256" key="8">
    <source>
        <dbReference type="ARBA" id="ARBA00023157"/>
    </source>
</evidence>
<dbReference type="Proteomes" id="UP000524558">
    <property type="component" value="Unassembled WGS sequence"/>
</dbReference>
<dbReference type="GO" id="GO:0005886">
    <property type="term" value="C:plasma membrane"/>
    <property type="evidence" value="ECO:0007669"/>
    <property type="project" value="TreeGrafter"/>
</dbReference>
<evidence type="ECO:0000256" key="2">
    <source>
        <dbReference type="ARBA" id="ARBA00022692"/>
    </source>
</evidence>
<accession>A0A7K5P3T0</accession>
<keyword evidence="4" id="KW-0677">Repeat</keyword>
<keyword evidence="5" id="KW-0130">Cell adhesion</keyword>
<evidence type="ECO:0000256" key="6">
    <source>
        <dbReference type="ARBA" id="ARBA00022989"/>
    </source>
</evidence>
<evidence type="ECO:0000256" key="9">
    <source>
        <dbReference type="ARBA" id="ARBA00023180"/>
    </source>
</evidence>
<dbReference type="InterPro" id="IPR036179">
    <property type="entry name" value="Ig-like_dom_sf"/>
</dbReference>
<evidence type="ECO:0000256" key="3">
    <source>
        <dbReference type="ARBA" id="ARBA00022729"/>
    </source>
</evidence>
<dbReference type="EMBL" id="VYZF01007060">
    <property type="protein sequence ID" value="NWT49097.1"/>
    <property type="molecule type" value="Genomic_DNA"/>
</dbReference>
<evidence type="ECO:0000256" key="10">
    <source>
        <dbReference type="ARBA" id="ARBA00023319"/>
    </source>
</evidence>
<dbReference type="InterPro" id="IPR003987">
    <property type="entry name" value="ICAM_VCAM_N"/>
</dbReference>
<reference evidence="11 12" key="1">
    <citation type="submission" date="2019-09" db="EMBL/GenBank/DDBJ databases">
        <title>Bird 10,000 Genomes (B10K) Project - Family phase.</title>
        <authorList>
            <person name="Zhang G."/>
        </authorList>
    </citation>
    <scope>NUCLEOTIDE SEQUENCE [LARGE SCALE GENOMIC DNA]</scope>
    <source>
        <strain evidence="11">B10K-DU-021-33</strain>
        <tissue evidence="11">Mixed tissue sample</tissue>
    </source>
</reference>
<sequence length="107" mass="12228">LLNVTEWDSSVLCYYTCFSERKVVTTKLTVYRAPELVELEQVPALAVGQSHKLMCRVAGAAPVRNLRVTLFRGNEVLSTKTFPQHRQDKPEEVRVTHWLTAQRQDDG</sequence>
<keyword evidence="9" id="KW-0325">Glycoprotein</keyword>
<feature type="non-terminal residue" evidence="11">
    <location>
        <position position="107"/>
    </location>
</feature>
<keyword evidence="6" id="KW-1133">Transmembrane helix</keyword>
<dbReference type="PRINTS" id="PR01472">
    <property type="entry name" value="ICAMVCAM1"/>
</dbReference>
<name>A0A7K5P3T0_CHRMC</name>
<keyword evidence="3" id="KW-0732">Signal</keyword>
<evidence type="ECO:0000256" key="7">
    <source>
        <dbReference type="ARBA" id="ARBA00023136"/>
    </source>
</evidence>
<dbReference type="InterPro" id="IPR013783">
    <property type="entry name" value="Ig-like_fold"/>
</dbReference>
<comment type="subcellular location">
    <subcellularLocation>
        <location evidence="1">Membrane</location>
        <topology evidence="1">Single-pass type I membrane protein</topology>
    </subcellularLocation>
</comment>
<evidence type="ECO:0000256" key="1">
    <source>
        <dbReference type="ARBA" id="ARBA00004479"/>
    </source>
</evidence>
<evidence type="ECO:0000313" key="12">
    <source>
        <dbReference type="Proteomes" id="UP000524558"/>
    </source>
</evidence>
<dbReference type="PANTHER" id="PTHR13771:SF9">
    <property type="entry name" value="INTERCELLULAR ADHESION MOLECULE 5"/>
    <property type="match status" value="1"/>
</dbReference>
<evidence type="ECO:0000256" key="5">
    <source>
        <dbReference type="ARBA" id="ARBA00022889"/>
    </source>
</evidence>
<evidence type="ECO:0000313" key="11">
    <source>
        <dbReference type="EMBL" id="NWT49097.1"/>
    </source>
</evidence>
<dbReference type="SUPFAM" id="SSF48726">
    <property type="entry name" value="Immunoglobulin"/>
    <property type="match status" value="1"/>
</dbReference>
<evidence type="ECO:0000256" key="4">
    <source>
        <dbReference type="ARBA" id="ARBA00022737"/>
    </source>
</evidence>
<gene>
    <name evidence="11" type="primary">Icam2</name>
    <name evidence="11" type="ORF">CHRMAC_R15274</name>
</gene>
<keyword evidence="8" id="KW-1015">Disulfide bond</keyword>
<proteinExistence type="predicted"/>
<dbReference type="GO" id="GO:0098609">
    <property type="term" value="P:cell-cell adhesion"/>
    <property type="evidence" value="ECO:0007669"/>
    <property type="project" value="InterPro"/>
</dbReference>
<dbReference type="GO" id="GO:0005178">
    <property type="term" value="F:integrin binding"/>
    <property type="evidence" value="ECO:0007669"/>
    <property type="project" value="InterPro"/>
</dbReference>
<keyword evidence="10" id="KW-0393">Immunoglobulin domain</keyword>
<organism evidence="11 12">
    <name type="scientific">Chroicocephalus maculipennis</name>
    <name type="common">Brown-hooded gull</name>
    <name type="synonym">Larus maculipennis</name>
    <dbReference type="NCBI Taxonomy" id="287016"/>
    <lineage>
        <taxon>Eukaryota</taxon>
        <taxon>Metazoa</taxon>
        <taxon>Chordata</taxon>
        <taxon>Craniata</taxon>
        <taxon>Vertebrata</taxon>
        <taxon>Euteleostomi</taxon>
        <taxon>Archelosauria</taxon>
        <taxon>Archosauria</taxon>
        <taxon>Dinosauria</taxon>
        <taxon>Saurischia</taxon>
        <taxon>Theropoda</taxon>
        <taxon>Coelurosauria</taxon>
        <taxon>Aves</taxon>
        <taxon>Neognathae</taxon>
        <taxon>Neoaves</taxon>
        <taxon>Charadriiformes</taxon>
        <taxon>Laridae</taxon>
        <taxon>Chroicocephalus</taxon>
    </lineage>
</organism>
<dbReference type="Gene3D" id="2.60.40.10">
    <property type="entry name" value="Immunoglobulins"/>
    <property type="match status" value="2"/>
</dbReference>
<dbReference type="AlphaFoldDB" id="A0A7K5P3T0"/>
<keyword evidence="12" id="KW-1185">Reference proteome</keyword>
<protein>
    <submittedName>
        <fullName evidence="11">ICAM2 protein</fullName>
    </submittedName>
</protein>
<dbReference type="InterPro" id="IPR047012">
    <property type="entry name" value="ICAM_VCAM"/>
</dbReference>
<comment type="caution">
    <text evidence="11">The sequence shown here is derived from an EMBL/GenBank/DDBJ whole genome shotgun (WGS) entry which is preliminary data.</text>
</comment>
<dbReference type="PANTHER" id="PTHR13771">
    <property type="entry name" value="INTERCELLULAR ADHESION MOLECULE"/>
    <property type="match status" value="1"/>
</dbReference>
<feature type="non-terminal residue" evidence="11">
    <location>
        <position position="1"/>
    </location>
</feature>
<keyword evidence="7" id="KW-0472">Membrane</keyword>
<keyword evidence="2" id="KW-0812">Transmembrane</keyword>